<dbReference type="Proteomes" id="UP000596742">
    <property type="component" value="Unassembled WGS sequence"/>
</dbReference>
<evidence type="ECO:0000313" key="3">
    <source>
        <dbReference type="Proteomes" id="UP000596742"/>
    </source>
</evidence>
<comment type="caution">
    <text evidence="2">The sequence shown here is derived from an EMBL/GenBank/DDBJ whole genome shotgun (WGS) entry which is preliminary data.</text>
</comment>
<dbReference type="AlphaFoldDB" id="A0A8B6F6T9"/>
<accession>A0A8B6F6T9</accession>
<reference evidence="2" key="1">
    <citation type="submission" date="2018-11" db="EMBL/GenBank/DDBJ databases">
        <authorList>
            <person name="Alioto T."/>
            <person name="Alioto T."/>
        </authorList>
    </citation>
    <scope>NUCLEOTIDE SEQUENCE</scope>
</reference>
<feature type="region of interest" description="Disordered" evidence="1">
    <location>
        <begin position="80"/>
        <end position="110"/>
    </location>
</feature>
<proteinExistence type="predicted"/>
<name>A0A8B6F6T9_MYTGA</name>
<organism evidence="2 3">
    <name type="scientific">Mytilus galloprovincialis</name>
    <name type="common">Mediterranean mussel</name>
    <dbReference type="NCBI Taxonomy" id="29158"/>
    <lineage>
        <taxon>Eukaryota</taxon>
        <taxon>Metazoa</taxon>
        <taxon>Spiralia</taxon>
        <taxon>Lophotrochozoa</taxon>
        <taxon>Mollusca</taxon>
        <taxon>Bivalvia</taxon>
        <taxon>Autobranchia</taxon>
        <taxon>Pteriomorphia</taxon>
        <taxon>Mytilida</taxon>
        <taxon>Mytiloidea</taxon>
        <taxon>Mytilidae</taxon>
        <taxon>Mytilinae</taxon>
        <taxon>Mytilus</taxon>
    </lineage>
</organism>
<gene>
    <name evidence="2" type="ORF">MGAL_10B043301</name>
</gene>
<keyword evidence="3" id="KW-1185">Reference proteome</keyword>
<evidence type="ECO:0000313" key="2">
    <source>
        <dbReference type="EMBL" id="VDI43548.1"/>
    </source>
</evidence>
<sequence length="149" mass="16703">MVNYHCVLSPPDIGTLAYRPAGNPVNKVFNDITTQGFGASFDGKGAQASFTKKPEMILKTSSLGDTLKYDETLEYNIDSDMADSQGSQDGDSVKPDIPTRKPSQRKANSDWKKARGRKIIYIDPDLSTFYTFRGIYIVVTPFMLRKFFQ</sequence>
<protein>
    <submittedName>
        <fullName evidence="2">Uncharacterized protein</fullName>
    </submittedName>
</protein>
<dbReference type="EMBL" id="UYJE01006156">
    <property type="protein sequence ID" value="VDI43548.1"/>
    <property type="molecule type" value="Genomic_DNA"/>
</dbReference>
<evidence type="ECO:0000256" key="1">
    <source>
        <dbReference type="SAM" id="MobiDB-lite"/>
    </source>
</evidence>